<gene>
    <name evidence="3" type="ORF">BDA99DRAFT_509431</name>
</gene>
<dbReference type="InterPro" id="IPR009060">
    <property type="entry name" value="UBA-like_sf"/>
</dbReference>
<feature type="compositionally biased region" description="Polar residues" evidence="1">
    <location>
        <begin position="1"/>
        <end position="13"/>
    </location>
</feature>
<feature type="region of interest" description="Disordered" evidence="1">
    <location>
        <begin position="1"/>
        <end position="21"/>
    </location>
</feature>
<feature type="compositionally biased region" description="Low complexity" evidence="1">
    <location>
        <begin position="92"/>
        <end position="115"/>
    </location>
</feature>
<feature type="region of interest" description="Disordered" evidence="1">
    <location>
        <begin position="58"/>
        <end position="116"/>
    </location>
</feature>
<dbReference type="SUPFAM" id="SSF46934">
    <property type="entry name" value="UBA-like"/>
    <property type="match status" value="1"/>
</dbReference>
<proteinExistence type="predicted"/>
<evidence type="ECO:0000313" key="4">
    <source>
        <dbReference type="Proteomes" id="UP001209540"/>
    </source>
</evidence>
<sequence>MTTYNSNPFETHTSSSSSSSEVQTLKEAFPAIDVDIIKDVLFSVNGNVQDAFENLLHMSDPPAHTGSGGSITKQLPPTPTPQIPQRRGGGCHNNNNRNGGRCGSSRSQRVSPPRRGCSDNNNVKHFFFLCIYV</sequence>
<protein>
    <recommendedName>
        <fullName evidence="2">CUE domain-containing protein</fullName>
    </recommendedName>
</protein>
<dbReference type="Gene3D" id="1.10.8.10">
    <property type="entry name" value="DNA helicase RuvA subunit, C-terminal domain"/>
    <property type="match status" value="1"/>
</dbReference>
<reference evidence="3" key="1">
    <citation type="journal article" date="2022" name="IScience">
        <title>Evolution of zygomycete secretomes and the origins of terrestrial fungal ecologies.</title>
        <authorList>
            <person name="Chang Y."/>
            <person name="Wang Y."/>
            <person name="Mondo S."/>
            <person name="Ahrendt S."/>
            <person name="Andreopoulos W."/>
            <person name="Barry K."/>
            <person name="Beard J."/>
            <person name="Benny G.L."/>
            <person name="Blankenship S."/>
            <person name="Bonito G."/>
            <person name="Cuomo C."/>
            <person name="Desiro A."/>
            <person name="Gervers K.A."/>
            <person name="Hundley H."/>
            <person name="Kuo A."/>
            <person name="LaButti K."/>
            <person name="Lang B.F."/>
            <person name="Lipzen A."/>
            <person name="O'Donnell K."/>
            <person name="Pangilinan J."/>
            <person name="Reynolds N."/>
            <person name="Sandor L."/>
            <person name="Smith M.E."/>
            <person name="Tsang A."/>
            <person name="Grigoriev I.V."/>
            <person name="Stajich J.E."/>
            <person name="Spatafora J.W."/>
        </authorList>
    </citation>
    <scope>NUCLEOTIDE SEQUENCE</scope>
    <source>
        <strain evidence="3">RSA 2281</strain>
    </source>
</reference>
<dbReference type="SMART" id="SM00546">
    <property type="entry name" value="CUE"/>
    <property type="match status" value="1"/>
</dbReference>
<feature type="non-terminal residue" evidence="3">
    <location>
        <position position="1"/>
    </location>
</feature>
<dbReference type="EMBL" id="JAIXMP010000013">
    <property type="protein sequence ID" value="KAI9263142.1"/>
    <property type="molecule type" value="Genomic_DNA"/>
</dbReference>
<evidence type="ECO:0000256" key="1">
    <source>
        <dbReference type="SAM" id="MobiDB-lite"/>
    </source>
</evidence>
<dbReference type="PROSITE" id="PS51140">
    <property type="entry name" value="CUE"/>
    <property type="match status" value="1"/>
</dbReference>
<organism evidence="3 4">
    <name type="scientific">Phascolomyces articulosus</name>
    <dbReference type="NCBI Taxonomy" id="60185"/>
    <lineage>
        <taxon>Eukaryota</taxon>
        <taxon>Fungi</taxon>
        <taxon>Fungi incertae sedis</taxon>
        <taxon>Mucoromycota</taxon>
        <taxon>Mucoromycotina</taxon>
        <taxon>Mucoromycetes</taxon>
        <taxon>Mucorales</taxon>
        <taxon>Lichtheimiaceae</taxon>
        <taxon>Phascolomyces</taxon>
    </lineage>
</organism>
<dbReference type="Pfam" id="PF02845">
    <property type="entry name" value="CUE"/>
    <property type="match status" value="1"/>
</dbReference>
<reference evidence="3" key="2">
    <citation type="submission" date="2023-02" db="EMBL/GenBank/DDBJ databases">
        <authorList>
            <consortium name="DOE Joint Genome Institute"/>
            <person name="Mondo S.J."/>
            <person name="Chang Y."/>
            <person name="Wang Y."/>
            <person name="Ahrendt S."/>
            <person name="Andreopoulos W."/>
            <person name="Barry K."/>
            <person name="Beard J."/>
            <person name="Benny G.L."/>
            <person name="Blankenship S."/>
            <person name="Bonito G."/>
            <person name="Cuomo C."/>
            <person name="Desiro A."/>
            <person name="Gervers K.A."/>
            <person name="Hundley H."/>
            <person name="Kuo A."/>
            <person name="LaButti K."/>
            <person name="Lang B.F."/>
            <person name="Lipzen A."/>
            <person name="O'Donnell K."/>
            <person name="Pangilinan J."/>
            <person name="Reynolds N."/>
            <person name="Sandor L."/>
            <person name="Smith M.W."/>
            <person name="Tsang A."/>
            <person name="Grigoriev I.V."/>
            <person name="Stajich J.E."/>
            <person name="Spatafora J.W."/>
        </authorList>
    </citation>
    <scope>NUCLEOTIDE SEQUENCE</scope>
    <source>
        <strain evidence="3">RSA 2281</strain>
    </source>
</reference>
<evidence type="ECO:0000259" key="2">
    <source>
        <dbReference type="PROSITE" id="PS51140"/>
    </source>
</evidence>
<name>A0AAD5PFJ9_9FUNG</name>
<evidence type="ECO:0000313" key="3">
    <source>
        <dbReference type="EMBL" id="KAI9263142.1"/>
    </source>
</evidence>
<comment type="caution">
    <text evidence="3">The sequence shown here is derived from an EMBL/GenBank/DDBJ whole genome shotgun (WGS) entry which is preliminary data.</text>
</comment>
<accession>A0AAD5PFJ9</accession>
<dbReference type="AlphaFoldDB" id="A0AAD5PFJ9"/>
<keyword evidence="4" id="KW-1185">Reference proteome</keyword>
<dbReference type="Proteomes" id="UP001209540">
    <property type="component" value="Unassembled WGS sequence"/>
</dbReference>
<dbReference type="InterPro" id="IPR003892">
    <property type="entry name" value="CUE"/>
</dbReference>
<dbReference type="GO" id="GO:0043130">
    <property type="term" value="F:ubiquitin binding"/>
    <property type="evidence" value="ECO:0007669"/>
    <property type="project" value="InterPro"/>
</dbReference>
<feature type="domain" description="CUE" evidence="2">
    <location>
        <begin position="17"/>
        <end position="60"/>
    </location>
</feature>